<reference evidence="1 2" key="1">
    <citation type="journal article" date="2014" name="Genome Announc.">
        <title>Draft Genome Sequences of Marine Flavobacterium Nonlabens Strains NR17, NR24, NR27, NR32, NR33, and Ara13.</title>
        <authorList>
            <person name="Nakanishi M."/>
            <person name="Meirelles P."/>
            <person name="Suzuki R."/>
            <person name="Takatani N."/>
            <person name="Mino S."/>
            <person name="Suda W."/>
            <person name="Oshima K."/>
            <person name="Hattori M."/>
            <person name="Ohkuma M."/>
            <person name="Hosokawa M."/>
            <person name="Miyashita K."/>
            <person name="Thompson F.L."/>
            <person name="Niwa A."/>
            <person name="Sawabe T."/>
            <person name="Sawabe T."/>
        </authorList>
    </citation>
    <scope>NUCLEOTIDE SEQUENCE [LARGE SCALE GENOMIC DNA]</scope>
    <source>
        <strain evidence="2">JCM19296</strain>
    </source>
</reference>
<name>A0A081DEK4_NONUL</name>
<dbReference type="EMBL" id="BBLG01000008">
    <property type="protein sequence ID" value="GAK77350.1"/>
    <property type="molecule type" value="Genomic_DNA"/>
</dbReference>
<sequence length="40" mass="4409">MRMIADGEEGWREMLPPGIADLIDEQNLFGCNTVDLLGTS</sequence>
<gene>
    <name evidence="1" type="ORF">JCM19296_2957</name>
</gene>
<proteinExistence type="predicted"/>
<dbReference type="Proteomes" id="UP000028980">
    <property type="component" value="Unassembled WGS sequence"/>
</dbReference>
<protein>
    <submittedName>
        <fullName evidence="1">Nicotinamide mononucleotideadenylyltransferase</fullName>
    </submittedName>
</protein>
<keyword evidence="1" id="KW-0548">Nucleotidyltransferase</keyword>
<organism evidence="1 2">
    <name type="scientific">Nonlabens ulvanivorans</name>
    <name type="common">Persicivirga ulvanivorans</name>
    <dbReference type="NCBI Taxonomy" id="906888"/>
    <lineage>
        <taxon>Bacteria</taxon>
        <taxon>Pseudomonadati</taxon>
        <taxon>Bacteroidota</taxon>
        <taxon>Flavobacteriia</taxon>
        <taxon>Flavobacteriales</taxon>
        <taxon>Flavobacteriaceae</taxon>
        <taxon>Nonlabens</taxon>
    </lineage>
</organism>
<dbReference type="AlphaFoldDB" id="A0A081DEK4"/>
<keyword evidence="1" id="KW-0808">Transferase</keyword>
<comment type="caution">
    <text evidence="1">The sequence shown here is derived from an EMBL/GenBank/DDBJ whole genome shotgun (WGS) entry which is preliminary data.</text>
</comment>
<evidence type="ECO:0000313" key="1">
    <source>
        <dbReference type="EMBL" id="GAK77350.1"/>
    </source>
</evidence>
<dbReference type="GO" id="GO:0016779">
    <property type="term" value="F:nucleotidyltransferase activity"/>
    <property type="evidence" value="ECO:0007669"/>
    <property type="project" value="UniProtKB-KW"/>
</dbReference>
<accession>A0A081DEK4</accession>
<evidence type="ECO:0000313" key="2">
    <source>
        <dbReference type="Proteomes" id="UP000028980"/>
    </source>
</evidence>